<protein>
    <recommendedName>
        <fullName evidence="4">S-adenosylmethionine sensor upstream of mTORC1</fullName>
    </recommendedName>
    <alternativeName>
        <fullName evidence="4">Probable methyltransferase BMT2 homolog</fullName>
        <ecNumber evidence="4">2.1.1.-</ecNumber>
    </alternativeName>
</protein>
<keyword evidence="2 4" id="KW-0808">Transferase</keyword>
<evidence type="ECO:0000256" key="4">
    <source>
        <dbReference type="HAMAP-Rule" id="MF_03044"/>
    </source>
</evidence>
<dbReference type="InterPro" id="IPR029063">
    <property type="entry name" value="SAM-dependent_MTases_sf"/>
</dbReference>
<reference evidence="6" key="1">
    <citation type="submission" date="2025-08" db="UniProtKB">
        <authorList>
            <consortium name="RefSeq"/>
        </authorList>
    </citation>
    <scope>IDENTIFICATION</scope>
    <source>
        <tissue evidence="6">Whole body</tissue>
    </source>
</reference>
<dbReference type="PANTHER" id="PTHR21008:SF0">
    <property type="entry name" value="S-ADENOSYLMETHIONINE SENSOR UPSTREAM OF MTORC1"/>
    <property type="match status" value="1"/>
</dbReference>
<dbReference type="Proteomes" id="UP000694924">
    <property type="component" value="Unplaced"/>
</dbReference>
<proteinExistence type="inferred from homology"/>
<evidence type="ECO:0000313" key="5">
    <source>
        <dbReference type="Proteomes" id="UP000694924"/>
    </source>
</evidence>
<evidence type="ECO:0000256" key="2">
    <source>
        <dbReference type="ARBA" id="ARBA00022679"/>
    </source>
</evidence>
<accession>A0ABM1I350</accession>
<feature type="binding site" evidence="4">
    <location>
        <position position="167"/>
    </location>
    <ligand>
        <name>S-adenosyl-L-methionine</name>
        <dbReference type="ChEBI" id="CHEBI:59789"/>
    </ligand>
</feature>
<dbReference type="Gene3D" id="3.40.50.150">
    <property type="entry name" value="Vaccinia Virus protein VP39"/>
    <property type="match status" value="1"/>
</dbReference>
<dbReference type="CDD" id="cd02440">
    <property type="entry name" value="AdoMet_MTases"/>
    <property type="match status" value="1"/>
</dbReference>
<dbReference type="HAMAP" id="MF_03044">
    <property type="entry name" value="BMT2"/>
    <property type="match status" value="1"/>
</dbReference>
<dbReference type="EC" id="2.1.1.-" evidence="4"/>
<gene>
    <name evidence="6" type="primary">LOC107065451</name>
</gene>
<sequence length="355" mass="41410">MATEEHKRLANVVKQIHALLRKECEKYGPEIAWKMHVNRNDVLQKYVMSMKDLATTHWKGNNMDSLSGTYCRIEWIKSQCKEYFFKGGKEKYSLREFSIKGKMGELSAIDSINKKEQTSLTSEQNFYIDKKLLNETEETFQKISILDVGSCYNPFEMEDMFEVTAIDLVAVPPNVLQCDFLSVDIGREQIFSSDKKQILQLPEQSFDVVVFSLLLEYMPCPKQRYLCCSKAYNLLKNNGILFIISPDSKHIGANAKLIKSWRYVLSKLGFMRIKYEKLKHIHCLIFRKCIYKEVALRWANMQTLSESDILYQNEDKIFIPQDFKTVDDKPNYENSNHDISNDLPSSFNELPFAEL</sequence>
<keyword evidence="1 4" id="KW-0489">Methyltransferase</keyword>
<dbReference type="GO" id="GO:0032259">
    <property type="term" value="P:methylation"/>
    <property type="evidence" value="ECO:0007669"/>
    <property type="project" value="UniProtKB-KW"/>
</dbReference>
<dbReference type="SUPFAM" id="SSF53335">
    <property type="entry name" value="S-adenosyl-L-methionine-dependent methyltransferases"/>
    <property type="match status" value="1"/>
</dbReference>
<comment type="similarity">
    <text evidence="4">Belongs to the BMT2 family.</text>
</comment>
<evidence type="ECO:0000313" key="6">
    <source>
        <dbReference type="RefSeq" id="XP_015174637.1"/>
    </source>
</evidence>
<feature type="binding site" evidence="4">
    <location>
        <position position="149"/>
    </location>
    <ligand>
        <name>S-adenosyl-L-methionine</name>
        <dbReference type="ChEBI" id="CHEBI:59789"/>
    </ligand>
</feature>
<dbReference type="GO" id="GO:0008168">
    <property type="term" value="F:methyltransferase activity"/>
    <property type="evidence" value="ECO:0007669"/>
    <property type="project" value="UniProtKB-KW"/>
</dbReference>
<dbReference type="RefSeq" id="XP_015174637.1">
    <property type="nucleotide sequence ID" value="XM_015319151.1"/>
</dbReference>
<evidence type="ECO:0000256" key="3">
    <source>
        <dbReference type="ARBA" id="ARBA00022691"/>
    </source>
</evidence>
<organism evidence="5 6">
    <name type="scientific">Polistes dominula</name>
    <name type="common">European paper wasp</name>
    <name type="synonym">Vespa dominula</name>
    <dbReference type="NCBI Taxonomy" id="743375"/>
    <lineage>
        <taxon>Eukaryota</taxon>
        <taxon>Metazoa</taxon>
        <taxon>Ecdysozoa</taxon>
        <taxon>Arthropoda</taxon>
        <taxon>Hexapoda</taxon>
        <taxon>Insecta</taxon>
        <taxon>Pterygota</taxon>
        <taxon>Neoptera</taxon>
        <taxon>Endopterygota</taxon>
        <taxon>Hymenoptera</taxon>
        <taxon>Apocrita</taxon>
        <taxon>Aculeata</taxon>
        <taxon>Vespoidea</taxon>
        <taxon>Vespidae</taxon>
        <taxon>Polistinae</taxon>
        <taxon>Polistini</taxon>
        <taxon>Polistes</taxon>
    </lineage>
</organism>
<comment type="function">
    <text evidence="4">S-adenosyl-L-methionine-binding protein that acts as an inhibitor of mTORC1 signaling. Acts as a sensor of S-adenosyl-L-methionine to signal methionine sufficiency to mTORC1. Probably also acts as a S-adenosyl-L-methionine-dependent methyltransferase.</text>
</comment>
<dbReference type="Pfam" id="PF11968">
    <property type="entry name" value="Bmt2"/>
    <property type="match status" value="1"/>
</dbReference>
<keyword evidence="3 4" id="KW-0949">S-adenosyl-L-methionine</keyword>
<dbReference type="GeneID" id="107065451"/>
<dbReference type="PANTHER" id="PTHR21008">
    <property type="entry name" value="S-ADENOSYLMETHIONINE SENSOR UPSTREAM OF MTORC1-RELATED"/>
    <property type="match status" value="1"/>
</dbReference>
<keyword evidence="5" id="KW-1185">Reference proteome</keyword>
<evidence type="ECO:0000256" key="1">
    <source>
        <dbReference type="ARBA" id="ARBA00022603"/>
    </source>
</evidence>
<name>A0ABM1I350_POLDO</name>
<dbReference type="InterPro" id="IPR021867">
    <property type="entry name" value="Bmt2/SAMTOR"/>
</dbReference>